<accession>B4LDI0</accession>
<protein>
    <submittedName>
        <fullName evidence="2">Uncharacterized protein</fullName>
    </submittedName>
</protein>
<sequence>MPPRRSERLRKLREVVTSAGPVVESRGARRPRPRPRRARARVPVSAAAAGTARTNIVAVAVVEQRLNEREDARTWLQLEAQSTARSVSISNGNGEGQVDDVLTLRLLSLFIRIALLESPSLAQLTRRNPHQGIRKLFRIIRFLFFRR</sequence>
<keyword evidence="3" id="KW-1185">Reference proteome</keyword>
<evidence type="ECO:0000256" key="1">
    <source>
        <dbReference type="SAM" id="MobiDB-lite"/>
    </source>
</evidence>
<proteinExistence type="predicted"/>
<dbReference type="OMA" id="WLQLEAH"/>
<reference evidence="2 3" key="1">
    <citation type="journal article" date="2007" name="Nature">
        <title>Evolution of genes and genomes on the Drosophila phylogeny.</title>
        <authorList>
            <consortium name="Drosophila 12 Genomes Consortium"/>
            <person name="Clark A.G."/>
            <person name="Eisen M.B."/>
            <person name="Smith D.R."/>
            <person name="Bergman C.M."/>
            <person name="Oliver B."/>
            <person name="Markow T.A."/>
            <person name="Kaufman T.C."/>
            <person name="Kellis M."/>
            <person name="Gelbart W."/>
            <person name="Iyer V.N."/>
            <person name="Pollard D.A."/>
            <person name="Sackton T.B."/>
            <person name="Larracuente A.M."/>
            <person name="Singh N.D."/>
            <person name="Abad J.P."/>
            <person name="Abt D.N."/>
            <person name="Adryan B."/>
            <person name="Aguade M."/>
            <person name="Akashi H."/>
            <person name="Anderson W.W."/>
            <person name="Aquadro C.F."/>
            <person name="Ardell D.H."/>
            <person name="Arguello R."/>
            <person name="Artieri C.G."/>
            <person name="Barbash D.A."/>
            <person name="Barker D."/>
            <person name="Barsanti P."/>
            <person name="Batterham P."/>
            <person name="Batzoglou S."/>
            <person name="Begun D."/>
            <person name="Bhutkar A."/>
            <person name="Blanco E."/>
            <person name="Bosak S.A."/>
            <person name="Bradley R.K."/>
            <person name="Brand A.D."/>
            <person name="Brent M.R."/>
            <person name="Brooks A.N."/>
            <person name="Brown R.H."/>
            <person name="Butlin R.K."/>
            <person name="Caggese C."/>
            <person name="Calvi B.R."/>
            <person name="Bernardo de Carvalho A."/>
            <person name="Caspi A."/>
            <person name="Castrezana S."/>
            <person name="Celniker S.E."/>
            <person name="Chang J.L."/>
            <person name="Chapple C."/>
            <person name="Chatterji S."/>
            <person name="Chinwalla A."/>
            <person name="Civetta A."/>
            <person name="Clifton S.W."/>
            <person name="Comeron J.M."/>
            <person name="Costello J.C."/>
            <person name="Coyne J.A."/>
            <person name="Daub J."/>
            <person name="David R.G."/>
            <person name="Delcher A.L."/>
            <person name="Delehaunty K."/>
            <person name="Do C.B."/>
            <person name="Ebling H."/>
            <person name="Edwards K."/>
            <person name="Eickbush T."/>
            <person name="Evans J.D."/>
            <person name="Filipski A."/>
            <person name="Findeiss S."/>
            <person name="Freyhult E."/>
            <person name="Fulton L."/>
            <person name="Fulton R."/>
            <person name="Garcia A.C."/>
            <person name="Gardiner A."/>
            <person name="Garfield D.A."/>
            <person name="Garvin B.E."/>
            <person name="Gibson G."/>
            <person name="Gilbert D."/>
            <person name="Gnerre S."/>
            <person name="Godfrey J."/>
            <person name="Good R."/>
            <person name="Gotea V."/>
            <person name="Gravely B."/>
            <person name="Greenberg A.J."/>
            <person name="Griffiths-Jones S."/>
            <person name="Gross S."/>
            <person name="Guigo R."/>
            <person name="Gustafson E.A."/>
            <person name="Haerty W."/>
            <person name="Hahn M.W."/>
            <person name="Halligan D.L."/>
            <person name="Halpern A.L."/>
            <person name="Halter G.M."/>
            <person name="Han M.V."/>
            <person name="Heger A."/>
            <person name="Hillier L."/>
            <person name="Hinrichs A.S."/>
            <person name="Holmes I."/>
            <person name="Hoskins R.A."/>
            <person name="Hubisz M.J."/>
            <person name="Hultmark D."/>
            <person name="Huntley M.A."/>
            <person name="Jaffe D.B."/>
            <person name="Jagadeeshan S."/>
            <person name="Jeck W.R."/>
            <person name="Johnson J."/>
            <person name="Jones C.D."/>
            <person name="Jordan W.C."/>
            <person name="Karpen G.H."/>
            <person name="Kataoka E."/>
            <person name="Keightley P.D."/>
            <person name="Kheradpour P."/>
            <person name="Kirkness E.F."/>
            <person name="Koerich L.B."/>
            <person name="Kristiansen K."/>
            <person name="Kudrna D."/>
            <person name="Kulathinal R.J."/>
            <person name="Kumar S."/>
            <person name="Kwok R."/>
            <person name="Lander E."/>
            <person name="Langley C.H."/>
            <person name="Lapoint R."/>
            <person name="Lazzaro B.P."/>
            <person name="Lee S.J."/>
            <person name="Levesque L."/>
            <person name="Li R."/>
            <person name="Lin C.F."/>
            <person name="Lin M.F."/>
            <person name="Lindblad-Toh K."/>
            <person name="Llopart A."/>
            <person name="Long M."/>
            <person name="Low L."/>
            <person name="Lozovsky E."/>
            <person name="Lu J."/>
            <person name="Luo M."/>
            <person name="Machado C.A."/>
            <person name="Makalowski W."/>
            <person name="Marzo M."/>
            <person name="Matsuda M."/>
            <person name="Matzkin L."/>
            <person name="McAllister B."/>
            <person name="McBride C.S."/>
            <person name="McKernan B."/>
            <person name="McKernan K."/>
            <person name="Mendez-Lago M."/>
            <person name="Minx P."/>
            <person name="Mollenhauer M.U."/>
            <person name="Montooth K."/>
            <person name="Mount S.M."/>
            <person name="Mu X."/>
            <person name="Myers E."/>
            <person name="Negre B."/>
            <person name="Newfeld S."/>
            <person name="Nielsen R."/>
            <person name="Noor M.A."/>
            <person name="O'Grady P."/>
            <person name="Pachter L."/>
            <person name="Papaceit M."/>
            <person name="Parisi M.J."/>
            <person name="Parisi M."/>
            <person name="Parts L."/>
            <person name="Pedersen J.S."/>
            <person name="Pesole G."/>
            <person name="Phillippy A.M."/>
            <person name="Ponting C.P."/>
            <person name="Pop M."/>
            <person name="Porcelli D."/>
            <person name="Powell J.R."/>
            <person name="Prohaska S."/>
            <person name="Pruitt K."/>
            <person name="Puig M."/>
            <person name="Quesneville H."/>
            <person name="Ram K.R."/>
            <person name="Rand D."/>
            <person name="Rasmussen M.D."/>
            <person name="Reed L.K."/>
            <person name="Reenan R."/>
            <person name="Reily A."/>
            <person name="Remington K.A."/>
            <person name="Rieger T.T."/>
            <person name="Ritchie M.G."/>
            <person name="Robin C."/>
            <person name="Rogers Y.H."/>
            <person name="Rohde C."/>
            <person name="Rozas J."/>
            <person name="Rubenfield M.J."/>
            <person name="Ruiz A."/>
            <person name="Russo S."/>
            <person name="Salzberg S.L."/>
            <person name="Sanchez-Gracia A."/>
            <person name="Saranga D.J."/>
            <person name="Sato H."/>
            <person name="Schaeffer S.W."/>
            <person name="Schatz M.C."/>
            <person name="Schlenke T."/>
            <person name="Schwartz R."/>
            <person name="Segarra C."/>
            <person name="Singh R.S."/>
            <person name="Sirot L."/>
            <person name="Sirota M."/>
            <person name="Sisneros N.B."/>
            <person name="Smith C.D."/>
            <person name="Smith T.F."/>
            <person name="Spieth J."/>
            <person name="Stage D.E."/>
            <person name="Stark A."/>
            <person name="Stephan W."/>
            <person name="Strausberg R.L."/>
            <person name="Strempel S."/>
            <person name="Sturgill D."/>
            <person name="Sutton G."/>
            <person name="Sutton G.G."/>
            <person name="Tao W."/>
            <person name="Teichmann S."/>
            <person name="Tobari Y.N."/>
            <person name="Tomimura Y."/>
            <person name="Tsolas J.M."/>
            <person name="Valente V.L."/>
            <person name="Venter E."/>
            <person name="Venter J.C."/>
            <person name="Vicario S."/>
            <person name="Vieira F.G."/>
            <person name="Vilella A.J."/>
            <person name="Villasante A."/>
            <person name="Walenz B."/>
            <person name="Wang J."/>
            <person name="Wasserman M."/>
            <person name="Watts T."/>
            <person name="Wilson D."/>
            <person name="Wilson R.K."/>
            <person name="Wing R.A."/>
            <person name="Wolfner M.F."/>
            <person name="Wong A."/>
            <person name="Wong G.K."/>
            <person name="Wu C.I."/>
            <person name="Wu G."/>
            <person name="Yamamoto D."/>
            <person name="Yang H.P."/>
            <person name="Yang S.P."/>
            <person name="Yorke J.A."/>
            <person name="Yoshida K."/>
            <person name="Zdobnov E."/>
            <person name="Zhang P."/>
            <person name="Zhang Y."/>
            <person name="Zimin A.V."/>
            <person name="Baldwin J."/>
            <person name="Abdouelleil A."/>
            <person name="Abdulkadir J."/>
            <person name="Abebe A."/>
            <person name="Abera B."/>
            <person name="Abreu J."/>
            <person name="Acer S.C."/>
            <person name="Aftuck L."/>
            <person name="Alexander A."/>
            <person name="An P."/>
            <person name="Anderson E."/>
            <person name="Anderson S."/>
            <person name="Arachi H."/>
            <person name="Azer M."/>
            <person name="Bachantsang P."/>
            <person name="Barry A."/>
            <person name="Bayul T."/>
            <person name="Berlin A."/>
            <person name="Bessette D."/>
            <person name="Bloom T."/>
            <person name="Blye J."/>
            <person name="Boguslavskiy L."/>
            <person name="Bonnet C."/>
            <person name="Boukhgalter B."/>
            <person name="Bourzgui I."/>
            <person name="Brown A."/>
            <person name="Cahill P."/>
            <person name="Channer S."/>
            <person name="Cheshatsang Y."/>
            <person name="Chuda L."/>
            <person name="Citroen M."/>
            <person name="Collymore A."/>
            <person name="Cooke P."/>
            <person name="Costello M."/>
            <person name="D'Aco K."/>
            <person name="Daza R."/>
            <person name="De Haan G."/>
            <person name="DeGray S."/>
            <person name="DeMaso C."/>
            <person name="Dhargay N."/>
            <person name="Dooley K."/>
            <person name="Dooley E."/>
            <person name="Doricent M."/>
            <person name="Dorje P."/>
            <person name="Dorjee K."/>
            <person name="Dupes A."/>
            <person name="Elong R."/>
            <person name="Falk J."/>
            <person name="Farina A."/>
            <person name="Faro S."/>
            <person name="Ferguson D."/>
            <person name="Fisher S."/>
            <person name="Foley C.D."/>
            <person name="Franke A."/>
            <person name="Friedrich D."/>
            <person name="Gadbois L."/>
            <person name="Gearin G."/>
            <person name="Gearin C.R."/>
            <person name="Giannoukos G."/>
            <person name="Goode T."/>
            <person name="Graham J."/>
            <person name="Grandbois E."/>
            <person name="Grewal S."/>
            <person name="Gyaltsen K."/>
            <person name="Hafez N."/>
            <person name="Hagos B."/>
            <person name="Hall J."/>
            <person name="Henson C."/>
            <person name="Hollinger A."/>
            <person name="Honan T."/>
            <person name="Huard M.D."/>
            <person name="Hughes L."/>
            <person name="Hurhula B."/>
            <person name="Husby M.E."/>
            <person name="Kamat A."/>
            <person name="Kanga B."/>
            <person name="Kashin S."/>
            <person name="Khazanovich D."/>
            <person name="Kisner P."/>
            <person name="Lance K."/>
            <person name="Lara M."/>
            <person name="Lee W."/>
            <person name="Lennon N."/>
            <person name="Letendre F."/>
            <person name="LeVine R."/>
            <person name="Lipovsky A."/>
            <person name="Liu X."/>
            <person name="Liu J."/>
            <person name="Liu S."/>
            <person name="Lokyitsang T."/>
            <person name="Lokyitsang Y."/>
            <person name="Lubonja R."/>
            <person name="Lui A."/>
            <person name="MacDonald P."/>
            <person name="Magnisalis V."/>
            <person name="Maru K."/>
            <person name="Matthews C."/>
            <person name="McCusker W."/>
            <person name="McDonough S."/>
            <person name="Mehta T."/>
            <person name="Meldrim J."/>
            <person name="Meneus L."/>
            <person name="Mihai O."/>
            <person name="Mihalev A."/>
            <person name="Mihova T."/>
            <person name="Mittelman R."/>
            <person name="Mlenga V."/>
            <person name="Montmayeur A."/>
            <person name="Mulrain L."/>
            <person name="Navidi A."/>
            <person name="Naylor J."/>
            <person name="Negash T."/>
            <person name="Nguyen T."/>
            <person name="Nguyen N."/>
            <person name="Nicol R."/>
            <person name="Norbu C."/>
            <person name="Norbu N."/>
            <person name="Novod N."/>
            <person name="O'Neill B."/>
            <person name="Osman S."/>
            <person name="Markiewicz E."/>
            <person name="Oyono O.L."/>
            <person name="Patti C."/>
            <person name="Phunkhang P."/>
            <person name="Pierre F."/>
            <person name="Priest M."/>
            <person name="Raghuraman S."/>
            <person name="Rege F."/>
            <person name="Reyes R."/>
            <person name="Rise C."/>
            <person name="Rogov P."/>
            <person name="Ross K."/>
            <person name="Ryan E."/>
            <person name="Settipalli S."/>
            <person name="Shea T."/>
            <person name="Sherpa N."/>
            <person name="Shi L."/>
            <person name="Shih D."/>
            <person name="Sparrow T."/>
            <person name="Spaulding J."/>
            <person name="Stalker J."/>
            <person name="Stange-Thomann N."/>
            <person name="Stavropoulos S."/>
            <person name="Stone C."/>
            <person name="Strader C."/>
            <person name="Tesfaye S."/>
            <person name="Thomson T."/>
            <person name="Thoulutsang Y."/>
            <person name="Thoulutsang D."/>
            <person name="Topham K."/>
            <person name="Topping I."/>
            <person name="Tsamla T."/>
            <person name="Vassiliev H."/>
            <person name="Vo A."/>
            <person name="Wangchuk T."/>
            <person name="Wangdi T."/>
            <person name="Weiand M."/>
            <person name="Wilkinson J."/>
            <person name="Wilson A."/>
            <person name="Yadav S."/>
            <person name="Young G."/>
            <person name="Yu Q."/>
            <person name="Zembek L."/>
            <person name="Zhong D."/>
            <person name="Zimmer A."/>
            <person name="Zwirko Z."/>
            <person name="Jaffe D.B."/>
            <person name="Alvarez P."/>
            <person name="Brockman W."/>
            <person name="Butler J."/>
            <person name="Chin C."/>
            <person name="Gnerre S."/>
            <person name="Grabherr M."/>
            <person name="Kleber M."/>
            <person name="Mauceli E."/>
            <person name="MacCallum I."/>
        </authorList>
    </citation>
    <scope>NUCLEOTIDE SEQUENCE [LARGE SCALE GENOMIC DNA]</scope>
    <source>
        <strain evidence="3">Tucson 15010-1051.87</strain>
    </source>
</reference>
<evidence type="ECO:0000313" key="2">
    <source>
        <dbReference type="EMBL" id="EDW68918.1"/>
    </source>
</evidence>
<dbReference type="KEGG" id="dvi:6624643"/>
<dbReference type="OrthoDB" id="7883346at2759"/>
<dbReference type="HOGENOM" id="CLU_1827304_0_0_1"/>
<dbReference type="InParanoid" id="B4LDI0"/>
<feature type="compositionally biased region" description="Basic residues" evidence="1">
    <location>
        <begin position="28"/>
        <end position="40"/>
    </location>
</feature>
<dbReference type="Proteomes" id="UP000008792">
    <property type="component" value="Unassembled WGS sequence"/>
</dbReference>
<dbReference type="AlphaFoldDB" id="B4LDI0"/>
<dbReference type="EMBL" id="CH940647">
    <property type="protein sequence ID" value="EDW68918.1"/>
    <property type="molecule type" value="Genomic_DNA"/>
</dbReference>
<feature type="region of interest" description="Disordered" evidence="1">
    <location>
        <begin position="1"/>
        <end position="45"/>
    </location>
</feature>
<gene>
    <name evidence="2" type="primary">Dvir\GJ12407</name>
    <name evidence="2" type="ORF">Dvir_GJ12407</name>
</gene>
<organism evidence="2 3">
    <name type="scientific">Drosophila virilis</name>
    <name type="common">Fruit fly</name>
    <dbReference type="NCBI Taxonomy" id="7244"/>
    <lineage>
        <taxon>Eukaryota</taxon>
        <taxon>Metazoa</taxon>
        <taxon>Ecdysozoa</taxon>
        <taxon>Arthropoda</taxon>
        <taxon>Hexapoda</taxon>
        <taxon>Insecta</taxon>
        <taxon>Pterygota</taxon>
        <taxon>Neoptera</taxon>
        <taxon>Endopterygota</taxon>
        <taxon>Diptera</taxon>
        <taxon>Brachycera</taxon>
        <taxon>Muscomorpha</taxon>
        <taxon>Ephydroidea</taxon>
        <taxon>Drosophilidae</taxon>
        <taxon>Drosophila</taxon>
    </lineage>
</organism>
<evidence type="ECO:0000313" key="3">
    <source>
        <dbReference type="Proteomes" id="UP000008792"/>
    </source>
</evidence>
<name>B4LDI0_DROVI</name>